<dbReference type="InterPro" id="IPR017978">
    <property type="entry name" value="GPCR_3_C"/>
</dbReference>
<reference evidence="20 21" key="1">
    <citation type="submission" date="2023-03" db="EMBL/GenBank/DDBJ databases">
        <title>High-quality genome of Scylla paramamosain provides insights in environmental adaptation.</title>
        <authorList>
            <person name="Zhang L."/>
        </authorList>
    </citation>
    <scope>NUCLEOTIDE SEQUENCE [LARGE SCALE GENOMIC DNA]</scope>
    <source>
        <strain evidence="20">LZ_2023a</strain>
        <tissue evidence="20">Muscle</tissue>
    </source>
</reference>
<keyword evidence="11" id="KW-0675">Receptor</keyword>
<evidence type="ECO:0000259" key="19">
    <source>
        <dbReference type="PROSITE" id="PS50259"/>
    </source>
</evidence>
<sequence length="829" mass="92093">MKEEGYHTYTWNNTAHTARVEEEILSVTYDDGRWSKPYFDCGGGNIWMMTFTVPFFGYSNGSYYFKGTSGIDIDLRRVDIDQCPLPPGSTALNIFANSDKCKKKTTKCVTIPGLGFRRGSYRCDCRVGFYFPDTSSPRKYFNGSVIEEEYEKKIMGEFSTYEEEGSFECLPCAEGCESCEDGSPCVVSLNWVMRAAILALSIIIILCLPIVVFFTWKFGNVKVVRAASPALLRIILLGAFFLYSTTLVLYPIPSMVTCSLRVWLREVGFSLSYGALMLKTWRISVIFRVKSAKAVKITDLDLMKRLGVIVGVFAVFLAIRTVVAPPQVIVSMTADDLKAFLCSTDWWDHVFTAMEILFLIWGIRLCIMVRKAPSEFNESKFISMAIYNEFILSLFLNVSMLFLKSPADPDLLFIIFFCHTQLTITLLIALIFGSKFLQRSHAPNHLHTASSDNVDMQVLPSAFLRPVRFYPQPPSPITRYPHTLPLPRQEEFRRVYLQLEALKDKYQRNGNRNMVLILTAMQQAANTSMAPGTPTPTPTPITAAVVAEKNGGSQREGQKEERRGSKKERRCSDGVVMRPHVNNILASVTDKIVCATFQEELRGAVEQEALSKPTGGPGGGVGGGRDACVLRRTKSRGAAADGRERRREDFFPSLEGVGGLEGSTGRSLPATPCSPLPPQQDCLSVTSRGDKAKKHAAGSDQSNTGGSSLTSRSDSTQSDHSGPCRTPLQLGYRNAEFLLRKSVSSELTERVCRSLEYLDEGGGSRGPGSTPLGTEEDPSLEDRSVRSAHSTPRRSQGRRFREVRDPERARAFILYSLSDRATLTDEVTV</sequence>
<dbReference type="InterPro" id="IPR043458">
    <property type="entry name" value="GPR158/179"/>
</dbReference>
<feature type="transmembrane region" description="Helical" evidence="18">
    <location>
        <begin position="191"/>
        <end position="218"/>
    </location>
</feature>
<evidence type="ECO:0000256" key="7">
    <source>
        <dbReference type="ARBA" id="ARBA00023018"/>
    </source>
</evidence>
<comment type="subcellular location">
    <subcellularLocation>
        <location evidence="1">Cell projection</location>
        <location evidence="1">Neuron projection</location>
    </subcellularLocation>
    <subcellularLocation>
        <location evidence="16">Postsynaptic cell membrane</location>
        <topology evidence="16">Multi-pass membrane protein</topology>
    </subcellularLocation>
</comment>
<keyword evidence="6 18" id="KW-1133">Transmembrane helix</keyword>
<keyword evidence="7" id="KW-0770">Synapse</keyword>
<gene>
    <name evidence="20" type="ORF">O3P69_019301</name>
</gene>
<feature type="transmembrane region" description="Helical" evidence="18">
    <location>
        <begin position="230"/>
        <end position="250"/>
    </location>
</feature>
<evidence type="ECO:0000313" key="21">
    <source>
        <dbReference type="Proteomes" id="UP001487740"/>
    </source>
</evidence>
<keyword evidence="5" id="KW-0732">Signal</keyword>
<evidence type="ECO:0000256" key="2">
    <source>
        <dbReference type="ARBA" id="ARBA00007242"/>
    </source>
</evidence>
<dbReference type="Proteomes" id="UP001487740">
    <property type="component" value="Unassembled WGS sequence"/>
</dbReference>
<organism evidence="20 21">
    <name type="scientific">Scylla paramamosain</name>
    <name type="common">Mud crab</name>
    <dbReference type="NCBI Taxonomy" id="85552"/>
    <lineage>
        <taxon>Eukaryota</taxon>
        <taxon>Metazoa</taxon>
        <taxon>Ecdysozoa</taxon>
        <taxon>Arthropoda</taxon>
        <taxon>Crustacea</taxon>
        <taxon>Multicrustacea</taxon>
        <taxon>Malacostraca</taxon>
        <taxon>Eumalacostraca</taxon>
        <taxon>Eucarida</taxon>
        <taxon>Decapoda</taxon>
        <taxon>Pleocyemata</taxon>
        <taxon>Brachyura</taxon>
        <taxon>Eubrachyura</taxon>
        <taxon>Portunoidea</taxon>
        <taxon>Portunidae</taxon>
        <taxon>Portuninae</taxon>
        <taxon>Scylla</taxon>
    </lineage>
</organism>
<feature type="region of interest" description="Disordered" evidence="17">
    <location>
        <begin position="758"/>
        <end position="803"/>
    </location>
</feature>
<evidence type="ECO:0000256" key="3">
    <source>
        <dbReference type="ARBA" id="ARBA00022475"/>
    </source>
</evidence>
<keyword evidence="13" id="KW-0807">Transducer</keyword>
<dbReference type="PANTHER" id="PTHR32546">
    <property type="entry name" value="G-PROTEIN COUPLED RECEPTOR 158-RELATED"/>
    <property type="match status" value="1"/>
</dbReference>
<keyword evidence="21" id="KW-1185">Reference proteome</keyword>
<dbReference type="PROSITE" id="PS50259">
    <property type="entry name" value="G_PROTEIN_RECEP_F3_4"/>
    <property type="match status" value="1"/>
</dbReference>
<feature type="transmembrane region" description="Helical" evidence="18">
    <location>
        <begin position="381"/>
        <end position="405"/>
    </location>
</feature>
<dbReference type="InterPro" id="IPR054714">
    <property type="entry name" value="GPR158_179_extracellular"/>
</dbReference>
<dbReference type="PANTHER" id="PTHR32546:SF29">
    <property type="entry name" value="G-PROTEIN COUPLED RECEPTORS FAMILY 3 PROFILE DOMAIN-CONTAINING PROTEIN"/>
    <property type="match status" value="1"/>
</dbReference>
<keyword evidence="14" id="KW-0628">Postsynaptic cell membrane</keyword>
<keyword evidence="9 18" id="KW-0472">Membrane</keyword>
<keyword evidence="10" id="KW-1015">Disulfide bond</keyword>
<protein>
    <recommendedName>
        <fullName evidence="19">G-protein coupled receptors family 3 profile domain-containing protein</fullName>
    </recommendedName>
</protein>
<evidence type="ECO:0000256" key="9">
    <source>
        <dbReference type="ARBA" id="ARBA00023136"/>
    </source>
</evidence>
<evidence type="ECO:0000256" key="18">
    <source>
        <dbReference type="SAM" id="Phobius"/>
    </source>
</evidence>
<feature type="compositionally biased region" description="Basic and acidic residues" evidence="17">
    <location>
        <begin position="641"/>
        <end position="650"/>
    </location>
</feature>
<evidence type="ECO:0000313" key="20">
    <source>
        <dbReference type="EMBL" id="KAK8379315.1"/>
    </source>
</evidence>
<evidence type="ECO:0000256" key="15">
    <source>
        <dbReference type="ARBA" id="ARBA00023273"/>
    </source>
</evidence>
<dbReference type="GO" id="GO:0043005">
    <property type="term" value="C:neuron projection"/>
    <property type="evidence" value="ECO:0007669"/>
    <property type="project" value="UniProtKB-SubCell"/>
</dbReference>
<feature type="compositionally biased region" description="Gly residues" evidence="17">
    <location>
        <begin position="615"/>
        <end position="625"/>
    </location>
</feature>
<name>A0AAW0SVK7_SCYPA</name>
<keyword evidence="8" id="KW-0297">G-protein coupled receptor</keyword>
<feature type="transmembrane region" description="Helical" evidence="18">
    <location>
        <begin position="302"/>
        <end position="323"/>
    </location>
</feature>
<dbReference type="GO" id="GO:0045211">
    <property type="term" value="C:postsynaptic membrane"/>
    <property type="evidence" value="ECO:0007669"/>
    <property type="project" value="UniProtKB-SubCell"/>
</dbReference>
<dbReference type="InterPro" id="IPR000337">
    <property type="entry name" value="GPCR_3"/>
</dbReference>
<feature type="domain" description="G-protein coupled receptors family 3 profile" evidence="19">
    <location>
        <begin position="193"/>
        <end position="435"/>
    </location>
</feature>
<dbReference type="Pfam" id="PF00003">
    <property type="entry name" value="7tm_3"/>
    <property type="match status" value="1"/>
</dbReference>
<evidence type="ECO:0000256" key="12">
    <source>
        <dbReference type="ARBA" id="ARBA00023180"/>
    </source>
</evidence>
<evidence type="ECO:0000256" key="6">
    <source>
        <dbReference type="ARBA" id="ARBA00022989"/>
    </source>
</evidence>
<accession>A0AAW0SVK7</accession>
<evidence type="ECO:0000256" key="17">
    <source>
        <dbReference type="SAM" id="MobiDB-lite"/>
    </source>
</evidence>
<comment type="similarity">
    <text evidence="2">Belongs to the G-protein coupled receptor 3 family.</text>
</comment>
<evidence type="ECO:0000256" key="1">
    <source>
        <dbReference type="ARBA" id="ARBA00004487"/>
    </source>
</evidence>
<keyword evidence="12" id="KW-0325">Glycoprotein</keyword>
<dbReference type="CDD" id="cd15293">
    <property type="entry name" value="7tmC_GPR158-like"/>
    <property type="match status" value="1"/>
</dbReference>
<evidence type="ECO:0000256" key="5">
    <source>
        <dbReference type="ARBA" id="ARBA00022729"/>
    </source>
</evidence>
<dbReference type="AlphaFoldDB" id="A0AAW0SVK7"/>
<feature type="compositionally biased region" description="Low complexity" evidence="17">
    <location>
        <begin position="704"/>
        <end position="719"/>
    </location>
</feature>
<evidence type="ECO:0000256" key="8">
    <source>
        <dbReference type="ARBA" id="ARBA00023040"/>
    </source>
</evidence>
<dbReference type="EMBL" id="JARAKH010000043">
    <property type="protein sequence ID" value="KAK8379315.1"/>
    <property type="molecule type" value="Genomic_DNA"/>
</dbReference>
<proteinExistence type="inferred from homology"/>
<feature type="region of interest" description="Disordered" evidence="17">
    <location>
        <begin position="548"/>
        <end position="574"/>
    </location>
</feature>
<evidence type="ECO:0000256" key="13">
    <source>
        <dbReference type="ARBA" id="ARBA00023224"/>
    </source>
</evidence>
<dbReference type="PRINTS" id="PR00248">
    <property type="entry name" value="GPCRMGR"/>
</dbReference>
<evidence type="ECO:0000256" key="10">
    <source>
        <dbReference type="ARBA" id="ARBA00023157"/>
    </source>
</evidence>
<keyword evidence="3" id="KW-1003">Cell membrane</keyword>
<evidence type="ECO:0000256" key="16">
    <source>
        <dbReference type="ARBA" id="ARBA00034104"/>
    </source>
</evidence>
<keyword evidence="4 18" id="KW-0812">Transmembrane</keyword>
<dbReference type="GO" id="GO:0004930">
    <property type="term" value="F:G protein-coupled receptor activity"/>
    <property type="evidence" value="ECO:0007669"/>
    <property type="project" value="UniProtKB-KW"/>
</dbReference>
<feature type="region of interest" description="Disordered" evidence="17">
    <location>
        <begin position="608"/>
        <end position="727"/>
    </location>
</feature>
<keyword evidence="15" id="KW-0966">Cell projection</keyword>
<evidence type="ECO:0000256" key="11">
    <source>
        <dbReference type="ARBA" id="ARBA00023170"/>
    </source>
</evidence>
<dbReference type="Pfam" id="PF22572">
    <property type="entry name" value="GPR158_179_EC"/>
    <property type="match status" value="1"/>
</dbReference>
<comment type="caution">
    <text evidence="20">The sequence shown here is derived from an EMBL/GenBank/DDBJ whole genome shotgun (WGS) entry which is preliminary data.</text>
</comment>
<evidence type="ECO:0000256" key="4">
    <source>
        <dbReference type="ARBA" id="ARBA00022692"/>
    </source>
</evidence>
<evidence type="ECO:0000256" key="14">
    <source>
        <dbReference type="ARBA" id="ARBA00023257"/>
    </source>
</evidence>
<feature type="transmembrane region" description="Helical" evidence="18">
    <location>
        <begin position="411"/>
        <end position="432"/>
    </location>
</feature>
<feature type="transmembrane region" description="Helical" evidence="18">
    <location>
        <begin position="350"/>
        <end position="369"/>
    </location>
</feature>
<dbReference type="Gene3D" id="3.30.450.20">
    <property type="entry name" value="PAS domain"/>
    <property type="match status" value="1"/>
</dbReference>
<feature type="transmembrane region" description="Helical" evidence="18">
    <location>
        <begin position="262"/>
        <end position="281"/>
    </location>
</feature>